<dbReference type="Proteomes" id="UP001597229">
    <property type="component" value="Unassembled WGS sequence"/>
</dbReference>
<keyword evidence="3" id="KW-0328">Glycosyltransferase</keyword>
<keyword evidence="3" id="KW-0808">Transferase</keyword>
<name>A0ABW3W1F8_9ACTN</name>
<dbReference type="Pfam" id="PF00535">
    <property type="entry name" value="Glycos_transf_2"/>
    <property type="match status" value="1"/>
</dbReference>
<gene>
    <name evidence="3" type="ORF">ACFQ3F_09730</name>
</gene>
<protein>
    <submittedName>
        <fullName evidence="3">Glycosyltransferase</fullName>
        <ecNumber evidence="3">2.4.-.-</ecNumber>
    </submittedName>
</protein>
<reference evidence="4" key="1">
    <citation type="journal article" date="2019" name="Int. J. Syst. Evol. Microbiol.">
        <title>The Global Catalogue of Microorganisms (GCM) 10K type strain sequencing project: providing services to taxonomists for standard genome sequencing and annotation.</title>
        <authorList>
            <consortium name="The Broad Institute Genomics Platform"/>
            <consortium name="The Broad Institute Genome Sequencing Center for Infectious Disease"/>
            <person name="Wu L."/>
            <person name="Ma J."/>
        </authorList>
    </citation>
    <scope>NUCLEOTIDE SEQUENCE [LARGE SCALE GENOMIC DNA]</scope>
    <source>
        <strain evidence="4">CCUG 52478</strain>
    </source>
</reference>
<accession>A0ABW3W1F8</accession>
<dbReference type="EMBL" id="JBHTLX010000012">
    <property type="protein sequence ID" value="MFD1248068.1"/>
    <property type="molecule type" value="Genomic_DNA"/>
</dbReference>
<sequence>MAEVPKVSVLIPTYRSGPGLDRAIASLDAQTLPQHDLEVLLLDDGSPDDTYARIAAIAAQRPHYRAFELEASGWPSRPRNIGVREARGEYVLFMDHDDELYPDALRAAYDFGVAAGADVVNGKETRTNVARWGLGTYTEDLADATDRPLRGLLPMTPHKLYRRAFLVEHDVRFPEAPRHLWEDIFFHIDLLEHRATAALLSSTPFYHWRHTGENNSAADGEADYRGGDDYWPYLDKLLAKISALTDPAIRTELLAHTTHARLLPQIGHRDTGRTDDEVAADRAEIERLLAAYVPVEVDPHLPPRARAAITLLRDGHADAAAEFLRDGAQRRPEYTVTAVEDAGDGSLTVTGTVAWTPAPQPFARRTADGAVVRGLPEPIASLLAERGLSPSADVDDVQVDLMIRHAPTRVAWLLPTTSAVALVEQPDGTLEPAGTFRARFDPATAAMGHALPRGGHQLLGRCELDGRTGVKRAFSELPEGTRIGPVVLGYSGQGGLALRLPAEQAPEAAAEVSESGWVRRLLPRRGGRAGSGRSRS</sequence>
<evidence type="ECO:0000259" key="2">
    <source>
        <dbReference type="Pfam" id="PF22181"/>
    </source>
</evidence>
<dbReference type="InterPro" id="IPR054028">
    <property type="entry name" value="TarS/TarP_linker"/>
</dbReference>
<dbReference type="Pfam" id="PF22181">
    <property type="entry name" value="TarS_linker"/>
    <property type="match status" value="1"/>
</dbReference>
<dbReference type="SUPFAM" id="SSF53448">
    <property type="entry name" value="Nucleotide-diphospho-sugar transferases"/>
    <property type="match status" value="1"/>
</dbReference>
<dbReference type="EC" id="2.4.-.-" evidence="3"/>
<comment type="caution">
    <text evidence="3">The sequence shown here is derived from an EMBL/GenBank/DDBJ whole genome shotgun (WGS) entry which is preliminary data.</text>
</comment>
<evidence type="ECO:0000313" key="3">
    <source>
        <dbReference type="EMBL" id="MFD1248068.1"/>
    </source>
</evidence>
<dbReference type="Gene3D" id="3.90.550.10">
    <property type="entry name" value="Spore Coat Polysaccharide Biosynthesis Protein SpsA, Chain A"/>
    <property type="match status" value="1"/>
</dbReference>
<dbReference type="RefSeq" id="WP_367918618.1">
    <property type="nucleotide sequence ID" value="NZ_BAABAC010000013.1"/>
</dbReference>
<proteinExistence type="predicted"/>
<evidence type="ECO:0000259" key="1">
    <source>
        <dbReference type="Pfam" id="PF00535"/>
    </source>
</evidence>
<dbReference type="PANTHER" id="PTHR22916">
    <property type="entry name" value="GLYCOSYLTRANSFERASE"/>
    <property type="match status" value="1"/>
</dbReference>
<feature type="domain" description="TarS/TarP linker" evidence="2">
    <location>
        <begin position="228"/>
        <end position="322"/>
    </location>
</feature>
<dbReference type="GO" id="GO:0016757">
    <property type="term" value="F:glycosyltransferase activity"/>
    <property type="evidence" value="ECO:0007669"/>
    <property type="project" value="UniProtKB-KW"/>
</dbReference>
<dbReference type="InterPro" id="IPR029044">
    <property type="entry name" value="Nucleotide-diphossugar_trans"/>
</dbReference>
<keyword evidence="4" id="KW-1185">Reference proteome</keyword>
<feature type="domain" description="Glycosyltransferase 2-like" evidence="1">
    <location>
        <begin position="8"/>
        <end position="124"/>
    </location>
</feature>
<organism evidence="3 4">
    <name type="scientific">Nocardioides ginsengisoli</name>
    <dbReference type="NCBI Taxonomy" id="363868"/>
    <lineage>
        <taxon>Bacteria</taxon>
        <taxon>Bacillati</taxon>
        <taxon>Actinomycetota</taxon>
        <taxon>Actinomycetes</taxon>
        <taxon>Propionibacteriales</taxon>
        <taxon>Nocardioidaceae</taxon>
        <taxon>Nocardioides</taxon>
    </lineage>
</organism>
<dbReference type="CDD" id="cd00761">
    <property type="entry name" value="Glyco_tranf_GTA_type"/>
    <property type="match status" value="1"/>
</dbReference>
<dbReference type="InterPro" id="IPR001173">
    <property type="entry name" value="Glyco_trans_2-like"/>
</dbReference>
<evidence type="ECO:0000313" key="4">
    <source>
        <dbReference type="Proteomes" id="UP001597229"/>
    </source>
</evidence>
<dbReference type="PANTHER" id="PTHR22916:SF3">
    <property type="entry name" value="UDP-GLCNAC:BETAGAL BETA-1,3-N-ACETYLGLUCOSAMINYLTRANSFERASE-LIKE PROTEIN 1"/>
    <property type="match status" value="1"/>
</dbReference>